<evidence type="ECO:0000313" key="2">
    <source>
        <dbReference type="Proteomes" id="UP000306918"/>
    </source>
</evidence>
<evidence type="ECO:0000313" key="1">
    <source>
        <dbReference type="EMBL" id="THU34973.1"/>
    </source>
</evidence>
<dbReference type="InterPro" id="IPR058238">
    <property type="entry name" value="Lant_leader_dom"/>
</dbReference>
<proteinExistence type="predicted"/>
<keyword evidence="2" id="KW-1185">Reference proteome</keyword>
<name>A0A4S8HIU0_9BACT</name>
<protein>
    <recommendedName>
        <fullName evidence="3">Class I lanthipeptide</fullName>
    </recommendedName>
</protein>
<sequence length="65" mass="7144">MKPNQLTQQNNLRLNKQTIAKMEAAKLQAIQGGQAHNQATWLFDCITDTISKLLSCNANCDANAV</sequence>
<dbReference type="Proteomes" id="UP000306918">
    <property type="component" value="Unassembled WGS sequence"/>
</dbReference>
<dbReference type="EMBL" id="STFF01000007">
    <property type="protein sequence ID" value="THU34973.1"/>
    <property type="molecule type" value="Genomic_DNA"/>
</dbReference>
<gene>
    <name evidence="1" type="ORF">FAM09_23580</name>
</gene>
<dbReference type="NCBIfam" id="NF038153">
    <property type="entry name" value="lant_leader_L1a"/>
    <property type="match status" value="1"/>
</dbReference>
<evidence type="ECO:0008006" key="3">
    <source>
        <dbReference type="Google" id="ProtNLM"/>
    </source>
</evidence>
<reference evidence="1 2" key="1">
    <citation type="submission" date="2019-04" db="EMBL/GenBank/DDBJ databases">
        <title>Niastella caeni sp. nov., isolated from activated sludge.</title>
        <authorList>
            <person name="Sheng M."/>
        </authorList>
    </citation>
    <scope>NUCLEOTIDE SEQUENCE [LARGE SCALE GENOMIC DNA]</scope>
    <source>
        <strain evidence="1 2">HX-2-15</strain>
    </source>
</reference>
<comment type="caution">
    <text evidence="1">The sequence shown here is derived from an EMBL/GenBank/DDBJ whole genome shotgun (WGS) entry which is preliminary data.</text>
</comment>
<organism evidence="1 2">
    <name type="scientific">Niastella caeni</name>
    <dbReference type="NCBI Taxonomy" id="2569763"/>
    <lineage>
        <taxon>Bacteria</taxon>
        <taxon>Pseudomonadati</taxon>
        <taxon>Bacteroidota</taxon>
        <taxon>Chitinophagia</taxon>
        <taxon>Chitinophagales</taxon>
        <taxon>Chitinophagaceae</taxon>
        <taxon>Niastella</taxon>
    </lineage>
</organism>
<dbReference type="RefSeq" id="WP_136579616.1">
    <property type="nucleotide sequence ID" value="NZ_STFF01000007.1"/>
</dbReference>
<dbReference type="AlphaFoldDB" id="A0A4S8HIU0"/>
<accession>A0A4S8HIU0</accession>